<protein>
    <submittedName>
        <fullName evidence="1">Uncharacterized protein</fullName>
    </submittedName>
</protein>
<evidence type="ECO:0000313" key="2">
    <source>
        <dbReference type="Proteomes" id="UP001202248"/>
    </source>
</evidence>
<comment type="caution">
    <text evidence="1">The sequence shown here is derived from an EMBL/GenBank/DDBJ whole genome shotgun (WGS) entry which is preliminary data.</text>
</comment>
<organism evidence="1 2">
    <name type="scientific">Niabella ginsengisoli</name>
    <dbReference type="NCBI Taxonomy" id="522298"/>
    <lineage>
        <taxon>Bacteria</taxon>
        <taxon>Pseudomonadati</taxon>
        <taxon>Bacteroidota</taxon>
        <taxon>Chitinophagia</taxon>
        <taxon>Chitinophagales</taxon>
        <taxon>Chitinophagaceae</taxon>
        <taxon>Niabella</taxon>
    </lineage>
</organism>
<gene>
    <name evidence="1" type="ORF">MKP09_14750</name>
</gene>
<dbReference type="EMBL" id="JAKWBL010000003">
    <property type="protein sequence ID" value="MCH5599076.1"/>
    <property type="molecule type" value="Genomic_DNA"/>
</dbReference>
<sequence length="429" mass="48282">MGNRHSKRHKPTKFFILYQRHAWGLTTKKHLFQGIKELLDKGTTAAPEFSKTPIPTSSLSRSILKETYNFEINERSIESNLLGLGIETIQEDSNLPILKVSVSNGDMIYATHPLLVGHFANDGIYGAEAIVNKYLKNNLSLKHALGIYPGNIGTHNFFQNQDSSFKGCIISGLGNAENLNGYQLSKTIESAVADFLLTFCRSKVENKKIKPRLGLSTLIIGAGYGGMAIESSVRAIMLGVVNANEKIQRLTGIENLYVDELEFIELFEDKAITCFYSLTNFINGNSDGMNIAWKDKKIKSLPGSRKRLLVDNNITWWQRLSVIANNQSKEKDKVLSYYSSTNNAREEKKELHHNLPLIQTLLDDISIKKSWSFEKAKAIFELLIPGDFKENIRRNSPILWVLDKFTASFPGNYYKQVALQKNLCALPLA</sequence>
<evidence type="ECO:0000313" key="1">
    <source>
        <dbReference type="EMBL" id="MCH5599076.1"/>
    </source>
</evidence>
<keyword evidence="2" id="KW-1185">Reference proteome</keyword>
<accession>A0ABS9SLB3</accession>
<name>A0ABS9SLB3_9BACT</name>
<dbReference type="RefSeq" id="WP_240830754.1">
    <property type="nucleotide sequence ID" value="NZ_JAKWBL010000003.1"/>
</dbReference>
<dbReference type="Proteomes" id="UP001202248">
    <property type="component" value="Unassembled WGS sequence"/>
</dbReference>
<proteinExistence type="predicted"/>
<reference evidence="1 2" key="1">
    <citation type="submission" date="2022-02" db="EMBL/GenBank/DDBJ databases">
        <authorList>
            <person name="Min J."/>
        </authorList>
    </citation>
    <scope>NUCLEOTIDE SEQUENCE [LARGE SCALE GENOMIC DNA]</scope>
    <source>
        <strain evidence="1 2">GR10-1</strain>
    </source>
</reference>